<sequence>MAAVTILAAVVTDDTTAQLVVIAVAVAAFAAVVADTRTSAFTTTIGFVLFEALLADRHGFPMLDGTTTGWHLSVLLAAFGLGLGQRWLRHVRDDAALDREIEDLLHRPGRPASPDE</sequence>
<reference evidence="1 2" key="1">
    <citation type="submission" date="2021-01" db="EMBL/GenBank/DDBJ databases">
        <title>Whole genome shotgun sequence of Catellatospora coxensis NBRC 107359.</title>
        <authorList>
            <person name="Komaki H."/>
            <person name="Tamura T."/>
        </authorList>
    </citation>
    <scope>NUCLEOTIDE SEQUENCE [LARGE SCALE GENOMIC DNA]</scope>
    <source>
        <strain evidence="1 2">NBRC 107359</strain>
    </source>
</reference>
<evidence type="ECO:0000313" key="1">
    <source>
        <dbReference type="EMBL" id="GIG05629.1"/>
    </source>
</evidence>
<evidence type="ECO:0000313" key="2">
    <source>
        <dbReference type="Proteomes" id="UP000630887"/>
    </source>
</evidence>
<dbReference type="Proteomes" id="UP000630887">
    <property type="component" value="Unassembled WGS sequence"/>
</dbReference>
<organism evidence="1 2">
    <name type="scientific">Catellatospora coxensis</name>
    <dbReference type="NCBI Taxonomy" id="310354"/>
    <lineage>
        <taxon>Bacteria</taxon>
        <taxon>Bacillati</taxon>
        <taxon>Actinomycetota</taxon>
        <taxon>Actinomycetes</taxon>
        <taxon>Micromonosporales</taxon>
        <taxon>Micromonosporaceae</taxon>
        <taxon>Catellatospora</taxon>
    </lineage>
</organism>
<dbReference type="AlphaFoldDB" id="A0A8J3P6K7"/>
<comment type="caution">
    <text evidence="1">The sequence shown here is derived from an EMBL/GenBank/DDBJ whole genome shotgun (WGS) entry which is preliminary data.</text>
</comment>
<keyword evidence="2" id="KW-1185">Reference proteome</keyword>
<protein>
    <submittedName>
        <fullName evidence="1">Uncharacterized protein</fullName>
    </submittedName>
</protein>
<gene>
    <name evidence="1" type="ORF">Cco03nite_23290</name>
</gene>
<dbReference type="EMBL" id="BONI01000016">
    <property type="protein sequence ID" value="GIG05629.1"/>
    <property type="molecule type" value="Genomic_DNA"/>
</dbReference>
<proteinExistence type="predicted"/>
<accession>A0A8J3P6K7</accession>
<dbReference type="RefSeq" id="WP_203692063.1">
    <property type="nucleotide sequence ID" value="NZ_BAAALC010000025.1"/>
</dbReference>
<name>A0A8J3P6K7_9ACTN</name>